<dbReference type="Gene3D" id="1.20.120.520">
    <property type="entry name" value="nmb1532 protein domain like"/>
    <property type="match status" value="1"/>
</dbReference>
<dbReference type="CDD" id="cd12108">
    <property type="entry name" value="Hr-like"/>
    <property type="match status" value="1"/>
</dbReference>
<dbReference type="AlphaFoldDB" id="A0A1L7WE42"/>
<protein>
    <recommendedName>
        <fullName evidence="1">Hemerythrin-like domain-containing protein</fullName>
    </recommendedName>
</protein>
<feature type="domain" description="Hemerythrin-like" evidence="1">
    <location>
        <begin position="43"/>
        <end position="164"/>
    </location>
</feature>
<dbReference type="PANTHER" id="PTHR38048">
    <property type="entry name" value="EXPRESSED PROTEIN"/>
    <property type="match status" value="1"/>
</dbReference>
<dbReference type="InterPro" id="IPR012312">
    <property type="entry name" value="Hemerythrin-like"/>
</dbReference>
<gene>
    <name evidence="2" type="ORF">PAC_00930</name>
</gene>
<evidence type="ECO:0000313" key="2">
    <source>
        <dbReference type="EMBL" id="CZR51055.1"/>
    </source>
</evidence>
<proteinExistence type="predicted"/>
<dbReference type="Pfam" id="PF01814">
    <property type="entry name" value="Hemerythrin"/>
    <property type="match status" value="1"/>
</dbReference>
<dbReference type="Proteomes" id="UP000184330">
    <property type="component" value="Unassembled WGS sequence"/>
</dbReference>
<name>A0A1L7WE42_9HELO</name>
<reference evidence="2 3" key="1">
    <citation type="submission" date="2016-03" db="EMBL/GenBank/DDBJ databases">
        <authorList>
            <person name="Ploux O."/>
        </authorList>
    </citation>
    <scope>NUCLEOTIDE SEQUENCE [LARGE SCALE GENOMIC DNA]</scope>
    <source>
        <strain evidence="2 3">UAMH 11012</strain>
    </source>
</reference>
<evidence type="ECO:0000259" key="1">
    <source>
        <dbReference type="Pfam" id="PF01814"/>
    </source>
</evidence>
<dbReference type="EMBL" id="FJOG01000001">
    <property type="protein sequence ID" value="CZR51055.1"/>
    <property type="molecule type" value="Genomic_DNA"/>
</dbReference>
<dbReference type="InterPro" id="IPR053206">
    <property type="entry name" value="Dimeric_xanthone_biosynth"/>
</dbReference>
<sequence length="248" mass="28412">MASTTTRPWADTPFKLISLPGEGQDWKNKHSAIFLAREMACAHNGMLRSLNSIYHQCIHVSSPTDISDLLTYAKFWCGWLEEHHEAEEKWFFPDIERIAGVEDLMAGMVTQHRDFMPGLEELTKFVNGTKVEEYDGRELRRIVDDFGAILTKHLTEEVEVLKKLVIHDGPALKKAYLEFDDKLRGGDKSVLYPIVLGSGDGEWPIVPAIAKYVVHYWFERKYQGAWRFSPCTTWGEPRPLLFTGEAKP</sequence>
<dbReference type="PANTHER" id="PTHR38048:SF2">
    <property type="entry name" value="HEMERYTHRIN-LIKE DOMAIN-CONTAINING PROTEIN"/>
    <property type="match status" value="1"/>
</dbReference>
<accession>A0A1L7WE42</accession>
<dbReference type="OrthoDB" id="58416at2759"/>
<evidence type="ECO:0000313" key="3">
    <source>
        <dbReference type="Proteomes" id="UP000184330"/>
    </source>
</evidence>
<organism evidence="2 3">
    <name type="scientific">Phialocephala subalpina</name>
    <dbReference type="NCBI Taxonomy" id="576137"/>
    <lineage>
        <taxon>Eukaryota</taxon>
        <taxon>Fungi</taxon>
        <taxon>Dikarya</taxon>
        <taxon>Ascomycota</taxon>
        <taxon>Pezizomycotina</taxon>
        <taxon>Leotiomycetes</taxon>
        <taxon>Helotiales</taxon>
        <taxon>Mollisiaceae</taxon>
        <taxon>Phialocephala</taxon>
        <taxon>Phialocephala fortinii species complex</taxon>
    </lineage>
</organism>
<keyword evidence="3" id="KW-1185">Reference proteome</keyword>